<proteinExistence type="predicted"/>
<organism evidence="1 2">
    <name type="scientific">Rhodoglobus aureus</name>
    <dbReference type="NCBI Taxonomy" id="191497"/>
    <lineage>
        <taxon>Bacteria</taxon>
        <taxon>Bacillati</taxon>
        <taxon>Actinomycetota</taxon>
        <taxon>Actinomycetes</taxon>
        <taxon>Micrococcales</taxon>
        <taxon>Microbacteriaceae</taxon>
        <taxon>Rhodoglobus</taxon>
    </lineage>
</organism>
<protein>
    <submittedName>
        <fullName evidence="1">Uncharacterized protein</fullName>
    </submittedName>
</protein>
<comment type="caution">
    <text evidence="1">The sequence shown here is derived from an EMBL/GenBank/DDBJ whole genome shotgun (WGS) entry which is preliminary data.</text>
</comment>
<keyword evidence="2" id="KW-1185">Reference proteome</keyword>
<evidence type="ECO:0000313" key="1">
    <source>
        <dbReference type="EMBL" id="GAA1223264.1"/>
    </source>
</evidence>
<dbReference type="Proteomes" id="UP001500943">
    <property type="component" value="Unassembled WGS sequence"/>
</dbReference>
<accession>A0ABN1VXG1</accession>
<reference evidence="1 2" key="1">
    <citation type="journal article" date="2019" name="Int. J. Syst. Evol. Microbiol.">
        <title>The Global Catalogue of Microorganisms (GCM) 10K type strain sequencing project: providing services to taxonomists for standard genome sequencing and annotation.</title>
        <authorList>
            <consortium name="The Broad Institute Genomics Platform"/>
            <consortium name="The Broad Institute Genome Sequencing Center for Infectious Disease"/>
            <person name="Wu L."/>
            <person name="Ma J."/>
        </authorList>
    </citation>
    <scope>NUCLEOTIDE SEQUENCE [LARGE SCALE GENOMIC DNA]</scope>
    <source>
        <strain evidence="1 2">JCM 12762</strain>
    </source>
</reference>
<gene>
    <name evidence="1" type="ORF">GCM10009655_23150</name>
</gene>
<dbReference type="Pfam" id="PF22091">
    <property type="entry name" value="DUF6941"/>
    <property type="match status" value="1"/>
</dbReference>
<dbReference type="EMBL" id="BAAAKW010000047">
    <property type="protein sequence ID" value="GAA1223264.1"/>
    <property type="molecule type" value="Genomic_DNA"/>
</dbReference>
<evidence type="ECO:0000313" key="2">
    <source>
        <dbReference type="Proteomes" id="UP001500943"/>
    </source>
</evidence>
<dbReference type="InterPro" id="IPR054221">
    <property type="entry name" value="DUF6941"/>
</dbReference>
<sequence length="138" mass="14469">MLADSAQADQAGKAHALGLGWSVTTTPSLPMALVILIEIDWTEANQKHHITAELVDADGHSFMVVGPTGELTPIRFDADFEVGRPPGLPHGSPLAMPLAVNIGGGLPLLPEQRYRWKVTNTGQPGADLGASFSVAAPQ</sequence>
<name>A0ABN1VXG1_9MICO</name>